<dbReference type="PANTHER" id="PTHR12110:SF48">
    <property type="entry name" value="BLL3656 PROTEIN"/>
    <property type="match status" value="1"/>
</dbReference>
<reference evidence="3" key="1">
    <citation type="journal article" date="2019" name="Int. J. Syst. Evol. Microbiol.">
        <title>The Global Catalogue of Microorganisms (GCM) 10K type strain sequencing project: providing services to taxonomists for standard genome sequencing and annotation.</title>
        <authorList>
            <consortium name="The Broad Institute Genomics Platform"/>
            <consortium name="The Broad Institute Genome Sequencing Center for Infectious Disease"/>
            <person name="Wu L."/>
            <person name="Ma J."/>
        </authorList>
    </citation>
    <scope>NUCLEOTIDE SEQUENCE [LARGE SCALE GENOMIC DNA]</scope>
    <source>
        <strain evidence="3">CGMCC 1.15342</strain>
    </source>
</reference>
<name>A0ABQ1LT52_9SPHI</name>
<keyword evidence="3" id="KW-1185">Reference proteome</keyword>
<comment type="caution">
    <text evidence="2">The sequence shown here is derived from an EMBL/GenBank/DDBJ whole genome shotgun (WGS) entry which is preliminary data.</text>
</comment>
<evidence type="ECO:0000313" key="3">
    <source>
        <dbReference type="Proteomes" id="UP000597338"/>
    </source>
</evidence>
<feature type="domain" description="Xylose isomerase-like TIM barrel" evidence="1">
    <location>
        <begin position="18"/>
        <end position="250"/>
    </location>
</feature>
<organism evidence="2 3">
    <name type="scientific">Parapedobacter defluvii</name>
    <dbReference type="NCBI Taxonomy" id="2045106"/>
    <lineage>
        <taxon>Bacteria</taxon>
        <taxon>Pseudomonadati</taxon>
        <taxon>Bacteroidota</taxon>
        <taxon>Sphingobacteriia</taxon>
        <taxon>Sphingobacteriales</taxon>
        <taxon>Sphingobacteriaceae</taxon>
        <taxon>Parapedobacter</taxon>
    </lineage>
</organism>
<dbReference type="PANTHER" id="PTHR12110">
    <property type="entry name" value="HYDROXYPYRUVATE ISOMERASE"/>
    <property type="match status" value="1"/>
</dbReference>
<dbReference type="InterPro" id="IPR050312">
    <property type="entry name" value="IolE/XylAMocC-like"/>
</dbReference>
<proteinExistence type="predicted"/>
<dbReference type="GO" id="GO:0016853">
    <property type="term" value="F:isomerase activity"/>
    <property type="evidence" value="ECO:0007669"/>
    <property type="project" value="UniProtKB-KW"/>
</dbReference>
<dbReference type="SUPFAM" id="SSF51658">
    <property type="entry name" value="Xylose isomerase-like"/>
    <property type="match status" value="1"/>
</dbReference>
<evidence type="ECO:0000259" key="1">
    <source>
        <dbReference type="Pfam" id="PF01261"/>
    </source>
</evidence>
<dbReference type="EMBL" id="BMIK01000006">
    <property type="protein sequence ID" value="GGC28999.1"/>
    <property type="molecule type" value="Genomic_DNA"/>
</dbReference>
<dbReference type="Pfam" id="PF01261">
    <property type="entry name" value="AP_endonuc_2"/>
    <property type="match status" value="1"/>
</dbReference>
<protein>
    <submittedName>
        <fullName evidence="2">Xylose isomerase</fullName>
    </submittedName>
</protein>
<sequence>MDTATIRTASSLREKVSIAAKAGYDAIEPWDNELEQFEAEGGNLKDLGKEIADLGLFVPSVIGLWNALPPTQELFDESLKDTRRRMRMAANIGSQHIQTIPNTVGDPYDPKWVAARYRDLIEIAKNDYNLEAALVFVKYFPLKTLGQAMAIALDADHPGAMVIPDTYHMYISEGGFNGLPLVSGKSFAIFQFSDAPATPALNQLDDSHRVYPGDGILPLAKILQDLKAIGFDKCVSLELYNPEYWKQDLQQVAETGLRKTLSVIREAGV</sequence>
<dbReference type="InterPro" id="IPR036237">
    <property type="entry name" value="Xyl_isomerase-like_sf"/>
</dbReference>
<gene>
    <name evidence="2" type="primary">lolI</name>
    <name evidence="2" type="ORF">GCM10011386_21280</name>
</gene>
<evidence type="ECO:0000313" key="2">
    <source>
        <dbReference type="EMBL" id="GGC28999.1"/>
    </source>
</evidence>
<accession>A0ABQ1LT52</accession>
<keyword evidence="2" id="KW-0413">Isomerase</keyword>
<dbReference type="InterPro" id="IPR013022">
    <property type="entry name" value="Xyl_isomerase-like_TIM-brl"/>
</dbReference>
<dbReference type="Gene3D" id="3.20.20.150">
    <property type="entry name" value="Divalent-metal-dependent TIM barrel enzymes"/>
    <property type="match status" value="1"/>
</dbReference>
<dbReference type="Proteomes" id="UP000597338">
    <property type="component" value="Unassembled WGS sequence"/>
</dbReference>